<sequence>MKKSLIFLTLLFAANAVMAQVTVNQELKSLITQSFGYFPKIKEVENTVTTAQEKLALTQLNKSPEITGVASYEYLQPKIVIPLGGADFQFAPVHSLNGNVNATYSLFDFGRLKANVTKTKDELQFAKHNVDNVKAQLANQVAIIYYNIVYLQKAISIQDSVINFLSDNKTIVQSKLKNGDALKIDLLNIQANIDAEQNRKVDLLNSLQKQLNLLEYTTGIKQNNGQVFDFDINLTDANAALSVAQTTNVDFLLAKDKIKQSQSDLEIAKLGDKPFVGLNAIAGTKNGYIPEVNNLKFNYAAGISLSIPIYNGGKTKQQIRLQQNIVKQNELAVESLNSNYKKDIEQTLTDIKSNYERINNTKGQTEQALYAEQLAATRFKNGVGTNLELTNASTNVQRALLTKLQYEYQLCLAKVELARLMGYQYW</sequence>
<dbReference type="GO" id="GO:0015288">
    <property type="term" value="F:porin activity"/>
    <property type="evidence" value="ECO:0007669"/>
    <property type="project" value="TreeGrafter"/>
</dbReference>
<evidence type="ECO:0000256" key="1">
    <source>
        <dbReference type="ARBA" id="ARBA00004442"/>
    </source>
</evidence>
<keyword evidence="2" id="KW-0813">Transport</keyword>
<keyword evidence="3" id="KW-1134">Transmembrane beta strand</keyword>
<dbReference type="InterPro" id="IPR051906">
    <property type="entry name" value="TolC-like"/>
</dbReference>
<keyword evidence="5" id="KW-0472">Membrane</keyword>
<dbReference type="EMBL" id="MLJW01000172">
    <property type="protein sequence ID" value="OIQ95182.1"/>
    <property type="molecule type" value="Genomic_DNA"/>
</dbReference>
<evidence type="ECO:0000313" key="7">
    <source>
        <dbReference type="EMBL" id="OIQ95182.1"/>
    </source>
</evidence>
<evidence type="ECO:0000256" key="2">
    <source>
        <dbReference type="ARBA" id="ARBA00022448"/>
    </source>
</evidence>
<dbReference type="PANTHER" id="PTHR30026">
    <property type="entry name" value="OUTER MEMBRANE PROTEIN TOLC"/>
    <property type="match status" value="1"/>
</dbReference>
<dbReference type="GO" id="GO:1990281">
    <property type="term" value="C:efflux pump complex"/>
    <property type="evidence" value="ECO:0007669"/>
    <property type="project" value="TreeGrafter"/>
</dbReference>
<proteinExistence type="predicted"/>
<dbReference type="GO" id="GO:0009279">
    <property type="term" value="C:cell outer membrane"/>
    <property type="evidence" value="ECO:0007669"/>
    <property type="project" value="UniProtKB-SubCell"/>
</dbReference>
<evidence type="ECO:0000256" key="4">
    <source>
        <dbReference type="ARBA" id="ARBA00022692"/>
    </source>
</evidence>
<dbReference type="Pfam" id="PF02321">
    <property type="entry name" value="OEP"/>
    <property type="match status" value="2"/>
</dbReference>
<comment type="subcellular location">
    <subcellularLocation>
        <location evidence="1">Cell outer membrane</location>
    </subcellularLocation>
</comment>
<dbReference type="Gene3D" id="1.20.1600.10">
    <property type="entry name" value="Outer membrane efflux proteins (OEP)"/>
    <property type="match status" value="1"/>
</dbReference>
<comment type="caution">
    <text evidence="7">The sequence shown here is derived from an EMBL/GenBank/DDBJ whole genome shotgun (WGS) entry which is preliminary data.</text>
</comment>
<accession>A0A1J5RGF4</accession>
<dbReference type="SUPFAM" id="SSF56954">
    <property type="entry name" value="Outer membrane efflux proteins (OEP)"/>
    <property type="match status" value="1"/>
</dbReference>
<dbReference type="PANTHER" id="PTHR30026:SF20">
    <property type="entry name" value="OUTER MEMBRANE PROTEIN TOLC"/>
    <property type="match status" value="1"/>
</dbReference>
<keyword evidence="4" id="KW-0812">Transmembrane</keyword>
<dbReference type="InterPro" id="IPR003423">
    <property type="entry name" value="OMP_efflux"/>
</dbReference>
<evidence type="ECO:0000256" key="3">
    <source>
        <dbReference type="ARBA" id="ARBA00022452"/>
    </source>
</evidence>
<protein>
    <submittedName>
        <fullName evidence="7">Outer membrane efflux protein</fullName>
    </submittedName>
</protein>
<dbReference type="AlphaFoldDB" id="A0A1J5RGF4"/>
<evidence type="ECO:0000256" key="6">
    <source>
        <dbReference type="ARBA" id="ARBA00023237"/>
    </source>
</evidence>
<keyword evidence="6" id="KW-0998">Cell outer membrane</keyword>
<dbReference type="GO" id="GO:0015562">
    <property type="term" value="F:efflux transmembrane transporter activity"/>
    <property type="evidence" value="ECO:0007669"/>
    <property type="project" value="InterPro"/>
</dbReference>
<reference evidence="7" key="1">
    <citation type="submission" date="2016-10" db="EMBL/GenBank/DDBJ databases">
        <title>Sequence of Gallionella enrichment culture.</title>
        <authorList>
            <person name="Poehlein A."/>
            <person name="Muehling M."/>
            <person name="Daniel R."/>
        </authorList>
    </citation>
    <scope>NUCLEOTIDE SEQUENCE</scope>
</reference>
<organism evidence="7">
    <name type="scientific">mine drainage metagenome</name>
    <dbReference type="NCBI Taxonomy" id="410659"/>
    <lineage>
        <taxon>unclassified sequences</taxon>
        <taxon>metagenomes</taxon>
        <taxon>ecological metagenomes</taxon>
    </lineage>
</organism>
<evidence type="ECO:0000256" key="5">
    <source>
        <dbReference type="ARBA" id="ARBA00023136"/>
    </source>
</evidence>
<name>A0A1J5RGF4_9ZZZZ</name>
<gene>
    <name evidence="7" type="ORF">GALL_228800</name>
</gene>